<dbReference type="InterPro" id="IPR002347">
    <property type="entry name" value="SDR_fam"/>
</dbReference>
<accession>A0A8J2LHF6</accession>
<dbReference type="Pfam" id="PF13561">
    <property type="entry name" value="adh_short_C2"/>
    <property type="match status" value="1"/>
</dbReference>
<reference evidence="5" key="1">
    <citation type="submission" date="2021-06" db="EMBL/GenBank/DDBJ databases">
        <authorList>
            <person name="Hodson N. C."/>
            <person name="Mongue J. A."/>
            <person name="Jaron S. K."/>
        </authorList>
    </citation>
    <scope>NUCLEOTIDE SEQUENCE</scope>
</reference>
<comment type="similarity">
    <text evidence="1">Belongs to the short-chain dehydrogenases/reductases (SDR) family.</text>
</comment>
<dbReference type="OrthoDB" id="1393670at2759"/>
<dbReference type="Proteomes" id="UP000708208">
    <property type="component" value="Unassembled WGS sequence"/>
</dbReference>
<name>A0A8J2LHF6_9HEXA</name>
<dbReference type="PANTHER" id="PTHR44252">
    <property type="entry name" value="D-ERYTHRULOSE REDUCTASE"/>
    <property type="match status" value="1"/>
</dbReference>
<evidence type="ECO:0000256" key="1">
    <source>
        <dbReference type="ARBA" id="ARBA00006484"/>
    </source>
</evidence>
<dbReference type="InterPro" id="IPR051737">
    <property type="entry name" value="L-xylulose/Carbonyl_redctase"/>
</dbReference>
<keyword evidence="3" id="KW-0521">NADP</keyword>
<dbReference type="GO" id="GO:0005997">
    <property type="term" value="P:xylulose metabolic process"/>
    <property type="evidence" value="ECO:0007669"/>
    <property type="project" value="TreeGrafter"/>
</dbReference>
<gene>
    <name evidence="5" type="ORF">AFUS01_LOCUS41587</name>
</gene>
<protein>
    <recommendedName>
        <fullName evidence="7">L-xylulose reductase</fullName>
    </recommendedName>
</protein>
<evidence type="ECO:0000256" key="4">
    <source>
        <dbReference type="ARBA" id="ARBA00023002"/>
    </source>
</evidence>
<evidence type="ECO:0000256" key="2">
    <source>
        <dbReference type="ARBA" id="ARBA00011881"/>
    </source>
</evidence>
<organism evidence="5 6">
    <name type="scientific">Allacma fusca</name>
    <dbReference type="NCBI Taxonomy" id="39272"/>
    <lineage>
        <taxon>Eukaryota</taxon>
        <taxon>Metazoa</taxon>
        <taxon>Ecdysozoa</taxon>
        <taxon>Arthropoda</taxon>
        <taxon>Hexapoda</taxon>
        <taxon>Collembola</taxon>
        <taxon>Symphypleona</taxon>
        <taxon>Sminthuridae</taxon>
        <taxon>Allacma</taxon>
    </lineage>
</organism>
<comment type="subunit">
    <text evidence="2">Homotetramer.</text>
</comment>
<keyword evidence="6" id="KW-1185">Reference proteome</keyword>
<dbReference type="GO" id="GO:0004090">
    <property type="term" value="F:carbonyl reductase (NADPH) activity"/>
    <property type="evidence" value="ECO:0007669"/>
    <property type="project" value="TreeGrafter"/>
</dbReference>
<dbReference type="GO" id="GO:0050038">
    <property type="term" value="F:L-xylulose reductase (NADPH) activity"/>
    <property type="evidence" value="ECO:0007669"/>
    <property type="project" value="TreeGrafter"/>
</dbReference>
<dbReference type="GO" id="GO:0006006">
    <property type="term" value="P:glucose metabolic process"/>
    <property type="evidence" value="ECO:0007669"/>
    <property type="project" value="TreeGrafter"/>
</dbReference>
<dbReference type="AlphaFoldDB" id="A0A8J2LHF6"/>
<comment type="caution">
    <text evidence="5">The sequence shown here is derived from an EMBL/GenBank/DDBJ whole genome shotgun (WGS) entry which is preliminary data.</text>
</comment>
<dbReference type="PROSITE" id="PS00061">
    <property type="entry name" value="ADH_SHORT"/>
    <property type="match status" value="1"/>
</dbReference>
<evidence type="ECO:0008006" key="7">
    <source>
        <dbReference type="Google" id="ProtNLM"/>
    </source>
</evidence>
<evidence type="ECO:0000256" key="3">
    <source>
        <dbReference type="ARBA" id="ARBA00022857"/>
    </source>
</evidence>
<dbReference type="PANTHER" id="PTHR44252:SF3">
    <property type="entry name" value="D-ERYTHRULOSE REDUCTASE-RELATED"/>
    <property type="match status" value="1"/>
</dbReference>
<evidence type="ECO:0000313" key="5">
    <source>
        <dbReference type="EMBL" id="CAG7831863.1"/>
    </source>
</evidence>
<dbReference type="FunFam" id="3.40.50.720:FF:000084">
    <property type="entry name" value="Short-chain dehydrogenase reductase"/>
    <property type="match status" value="1"/>
</dbReference>
<sequence length="245" mass="26330">MDSEFKGKRVLVTGGARGVGEAIVRVFVDLGATVFALDREVELLSKLKESLPQIQTVAVDLRDWDATQKAVREIAPIHHLVNNAGVAGVHTLLTVGKELVDTILDINFKQVINVSQTVVNGLIETKAGGGTIVNISSVLALKPFQGSSMYCCSKAALSMLTKCQAVEFGPHDVRVNSIRPTLMATGLVKNPEIFQTLFDAVQKKQIIKKPLETQEVAQLVVFLSSSQAGMITGEEIAIDAGIHLT</sequence>
<evidence type="ECO:0000313" key="6">
    <source>
        <dbReference type="Proteomes" id="UP000708208"/>
    </source>
</evidence>
<keyword evidence="4" id="KW-0560">Oxidoreductase</keyword>
<dbReference type="EMBL" id="CAJVCH010562374">
    <property type="protein sequence ID" value="CAG7831863.1"/>
    <property type="molecule type" value="Genomic_DNA"/>
</dbReference>
<proteinExistence type="inferred from homology"/>
<dbReference type="InterPro" id="IPR020904">
    <property type="entry name" value="Sc_DH/Rdtase_CS"/>
</dbReference>